<dbReference type="AlphaFoldDB" id="A0A9D4F4N6"/>
<dbReference type="Proteomes" id="UP000828390">
    <property type="component" value="Unassembled WGS sequence"/>
</dbReference>
<protein>
    <submittedName>
        <fullName evidence="1">Uncharacterized protein</fullName>
    </submittedName>
</protein>
<organism evidence="1 2">
    <name type="scientific">Dreissena polymorpha</name>
    <name type="common">Zebra mussel</name>
    <name type="synonym">Mytilus polymorpha</name>
    <dbReference type="NCBI Taxonomy" id="45954"/>
    <lineage>
        <taxon>Eukaryota</taxon>
        <taxon>Metazoa</taxon>
        <taxon>Spiralia</taxon>
        <taxon>Lophotrochozoa</taxon>
        <taxon>Mollusca</taxon>
        <taxon>Bivalvia</taxon>
        <taxon>Autobranchia</taxon>
        <taxon>Heteroconchia</taxon>
        <taxon>Euheterodonta</taxon>
        <taxon>Imparidentia</taxon>
        <taxon>Neoheterodontei</taxon>
        <taxon>Myida</taxon>
        <taxon>Dreissenoidea</taxon>
        <taxon>Dreissenidae</taxon>
        <taxon>Dreissena</taxon>
    </lineage>
</organism>
<evidence type="ECO:0000313" key="1">
    <source>
        <dbReference type="EMBL" id="KAH3789735.1"/>
    </source>
</evidence>
<keyword evidence="2" id="KW-1185">Reference proteome</keyword>
<dbReference type="EMBL" id="JAIWYP010000008">
    <property type="protein sequence ID" value="KAH3789735.1"/>
    <property type="molecule type" value="Genomic_DNA"/>
</dbReference>
<comment type="caution">
    <text evidence="1">The sequence shown here is derived from an EMBL/GenBank/DDBJ whole genome shotgun (WGS) entry which is preliminary data.</text>
</comment>
<reference evidence="1" key="1">
    <citation type="journal article" date="2019" name="bioRxiv">
        <title>The Genome of the Zebra Mussel, Dreissena polymorpha: A Resource for Invasive Species Research.</title>
        <authorList>
            <person name="McCartney M.A."/>
            <person name="Auch B."/>
            <person name="Kono T."/>
            <person name="Mallez S."/>
            <person name="Zhang Y."/>
            <person name="Obille A."/>
            <person name="Becker A."/>
            <person name="Abrahante J.E."/>
            <person name="Garbe J."/>
            <person name="Badalamenti J.P."/>
            <person name="Herman A."/>
            <person name="Mangelson H."/>
            <person name="Liachko I."/>
            <person name="Sullivan S."/>
            <person name="Sone E.D."/>
            <person name="Koren S."/>
            <person name="Silverstein K.A.T."/>
            <person name="Beckman K.B."/>
            <person name="Gohl D.M."/>
        </authorList>
    </citation>
    <scope>NUCLEOTIDE SEQUENCE</scope>
    <source>
        <strain evidence="1">Duluth1</strain>
        <tissue evidence="1">Whole animal</tissue>
    </source>
</reference>
<reference evidence="1" key="2">
    <citation type="submission" date="2020-11" db="EMBL/GenBank/DDBJ databases">
        <authorList>
            <person name="McCartney M.A."/>
            <person name="Auch B."/>
            <person name="Kono T."/>
            <person name="Mallez S."/>
            <person name="Becker A."/>
            <person name="Gohl D.M."/>
            <person name="Silverstein K.A.T."/>
            <person name="Koren S."/>
            <person name="Bechman K.B."/>
            <person name="Herman A."/>
            <person name="Abrahante J.E."/>
            <person name="Garbe J."/>
        </authorList>
    </citation>
    <scope>NUCLEOTIDE SEQUENCE</scope>
    <source>
        <strain evidence="1">Duluth1</strain>
        <tissue evidence="1">Whole animal</tissue>
    </source>
</reference>
<sequence>MPPATLFCQSTPDPSINGIAASFNGLDNSFVEVRLEETSIASSDFSIGMYIFMANTGDGILFQYRGDASVW</sequence>
<name>A0A9D4F4N6_DREPO</name>
<accession>A0A9D4F4N6</accession>
<proteinExistence type="predicted"/>
<gene>
    <name evidence="1" type="ORF">DPMN_167922</name>
</gene>
<evidence type="ECO:0000313" key="2">
    <source>
        <dbReference type="Proteomes" id="UP000828390"/>
    </source>
</evidence>